<evidence type="ECO:0000313" key="13">
    <source>
        <dbReference type="EMBL" id="RNF86171.1"/>
    </source>
</evidence>
<evidence type="ECO:0000256" key="2">
    <source>
        <dbReference type="ARBA" id="ARBA00021549"/>
    </source>
</evidence>
<dbReference type="InterPro" id="IPR022346">
    <property type="entry name" value="T2SS_GspH"/>
</dbReference>
<protein>
    <recommendedName>
        <fullName evidence="2">Type II secretion system protein H</fullName>
    </recommendedName>
    <alternativeName>
        <fullName evidence="10">General secretion pathway protein H</fullName>
    </alternativeName>
</protein>
<feature type="domain" description="General secretion pathway GspH" evidence="12">
    <location>
        <begin position="81"/>
        <end position="197"/>
    </location>
</feature>
<comment type="similarity">
    <text evidence="9">Belongs to the GSP H family.</text>
</comment>
<accession>A0A3M8SXS4</accession>
<organism evidence="13 14">
    <name type="scientific">Montanilutibacter psychrotolerans</name>
    <dbReference type="NCBI Taxonomy" id="1327343"/>
    <lineage>
        <taxon>Bacteria</taxon>
        <taxon>Pseudomonadati</taxon>
        <taxon>Pseudomonadota</taxon>
        <taxon>Gammaproteobacteria</taxon>
        <taxon>Lysobacterales</taxon>
        <taxon>Lysobacteraceae</taxon>
        <taxon>Montanilutibacter</taxon>
    </lineage>
</organism>
<evidence type="ECO:0000256" key="11">
    <source>
        <dbReference type="SAM" id="Phobius"/>
    </source>
</evidence>
<dbReference type="Pfam" id="PF12019">
    <property type="entry name" value="GspH"/>
    <property type="match status" value="1"/>
</dbReference>
<evidence type="ECO:0000256" key="9">
    <source>
        <dbReference type="ARBA" id="ARBA00025772"/>
    </source>
</evidence>
<evidence type="ECO:0000256" key="7">
    <source>
        <dbReference type="ARBA" id="ARBA00022989"/>
    </source>
</evidence>
<evidence type="ECO:0000256" key="1">
    <source>
        <dbReference type="ARBA" id="ARBA00004377"/>
    </source>
</evidence>
<evidence type="ECO:0000256" key="6">
    <source>
        <dbReference type="ARBA" id="ARBA00022692"/>
    </source>
</evidence>
<name>A0A3M8SXS4_9GAMM</name>
<evidence type="ECO:0000256" key="8">
    <source>
        <dbReference type="ARBA" id="ARBA00023136"/>
    </source>
</evidence>
<dbReference type="GO" id="GO:0005886">
    <property type="term" value="C:plasma membrane"/>
    <property type="evidence" value="ECO:0007669"/>
    <property type="project" value="UniProtKB-SubCell"/>
</dbReference>
<evidence type="ECO:0000256" key="4">
    <source>
        <dbReference type="ARBA" id="ARBA00022481"/>
    </source>
</evidence>
<keyword evidence="14" id="KW-1185">Reference proteome</keyword>
<dbReference type="Gene3D" id="3.55.40.10">
    <property type="entry name" value="minor pseudopilin epsh domain"/>
    <property type="match status" value="1"/>
</dbReference>
<feature type="transmembrane region" description="Helical" evidence="11">
    <location>
        <begin position="43"/>
        <end position="65"/>
    </location>
</feature>
<dbReference type="NCBIfam" id="TIGR02532">
    <property type="entry name" value="IV_pilin_GFxxxE"/>
    <property type="match status" value="1"/>
</dbReference>
<dbReference type="GO" id="GO:0015627">
    <property type="term" value="C:type II protein secretion system complex"/>
    <property type="evidence" value="ECO:0007669"/>
    <property type="project" value="InterPro"/>
</dbReference>
<dbReference type="OrthoDB" id="2313614at2"/>
<evidence type="ECO:0000259" key="12">
    <source>
        <dbReference type="Pfam" id="PF12019"/>
    </source>
</evidence>
<dbReference type="EMBL" id="RIBS01000001">
    <property type="protein sequence ID" value="RNF86171.1"/>
    <property type="molecule type" value="Genomic_DNA"/>
</dbReference>
<proteinExistence type="inferred from homology"/>
<keyword evidence="5" id="KW-0997">Cell inner membrane</keyword>
<comment type="caution">
    <text evidence="13">The sequence shown here is derived from an EMBL/GenBank/DDBJ whole genome shotgun (WGS) entry which is preliminary data.</text>
</comment>
<keyword evidence="4" id="KW-0488">Methylation</keyword>
<evidence type="ECO:0000256" key="5">
    <source>
        <dbReference type="ARBA" id="ARBA00022519"/>
    </source>
</evidence>
<comment type="subcellular location">
    <subcellularLocation>
        <location evidence="1">Cell inner membrane</location>
        <topology evidence="1">Single-pass membrane protein</topology>
    </subcellularLocation>
</comment>
<dbReference type="GO" id="GO:0015628">
    <property type="term" value="P:protein secretion by the type II secretion system"/>
    <property type="evidence" value="ECO:0007669"/>
    <property type="project" value="InterPro"/>
</dbReference>
<keyword evidence="3" id="KW-1003">Cell membrane</keyword>
<dbReference type="AlphaFoldDB" id="A0A3M8SXS4"/>
<gene>
    <name evidence="13" type="ORF">EER27_01725</name>
</gene>
<sequence length="215" mass="22866">MEMGTVTAFPYPQISESPLAARCTCKEAVAPSRTPTPMARNDAAFTLVELATTLAVVGITLLAAIPAFATVMRNAQAASASHQLTVALATARMAAIDRGHAVTVCPSNDGSHCRRDSTWDAGWIVYLDPGRDPDPASVERVLEHSQRDGAISVRGSDGRRRVRYLPDGRASGSNTTLALCRRADGQSVGKVVINNAGRVRIERPDAPGTRCPFNL</sequence>
<evidence type="ECO:0000313" key="14">
    <source>
        <dbReference type="Proteomes" id="UP000267049"/>
    </source>
</evidence>
<dbReference type="Proteomes" id="UP000267049">
    <property type="component" value="Unassembled WGS sequence"/>
</dbReference>
<dbReference type="InterPro" id="IPR045584">
    <property type="entry name" value="Pilin-like"/>
</dbReference>
<dbReference type="InterPro" id="IPR012902">
    <property type="entry name" value="N_methyl_site"/>
</dbReference>
<evidence type="ECO:0000256" key="3">
    <source>
        <dbReference type="ARBA" id="ARBA00022475"/>
    </source>
</evidence>
<keyword evidence="7 11" id="KW-1133">Transmembrane helix</keyword>
<evidence type="ECO:0000256" key="10">
    <source>
        <dbReference type="ARBA" id="ARBA00030775"/>
    </source>
</evidence>
<keyword evidence="8 11" id="KW-0472">Membrane</keyword>
<dbReference type="SUPFAM" id="SSF54523">
    <property type="entry name" value="Pili subunits"/>
    <property type="match status" value="1"/>
</dbReference>
<reference evidence="13 14" key="1">
    <citation type="submission" date="2018-11" db="EMBL/GenBank/DDBJ databases">
        <title>Lysobacter cryohumiis sp. nov., isolated from soil in the Tianshan Mountains, Xinjiang, China.</title>
        <authorList>
            <person name="Luo Y."/>
            <person name="Sheng H."/>
        </authorList>
    </citation>
    <scope>NUCLEOTIDE SEQUENCE [LARGE SCALE GENOMIC DNA]</scope>
    <source>
        <strain evidence="13 14">ZS60</strain>
    </source>
</reference>
<keyword evidence="6 11" id="KW-0812">Transmembrane</keyword>